<evidence type="ECO:0000259" key="2">
    <source>
        <dbReference type="Pfam" id="PF02272"/>
    </source>
</evidence>
<evidence type="ECO:0000313" key="4">
    <source>
        <dbReference type="Proteomes" id="UP000270190"/>
    </source>
</evidence>
<dbReference type="Gene3D" id="3.10.310.30">
    <property type="match status" value="1"/>
</dbReference>
<evidence type="ECO:0000259" key="1">
    <source>
        <dbReference type="Pfam" id="PF01368"/>
    </source>
</evidence>
<dbReference type="InterPro" id="IPR051319">
    <property type="entry name" value="Oligoribo/pAp-PDE_c-di-AMP_PDE"/>
</dbReference>
<name>A0A2X0QQ47_BROTH</name>
<dbReference type="PANTHER" id="PTHR47618">
    <property type="entry name" value="BIFUNCTIONAL OLIGORIBONUCLEASE AND PAP PHOSPHATASE NRNA"/>
    <property type="match status" value="1"/>
</dbReference>
<dbReference type="InterPro" id="IPR001667">
    <property type="entry name" value="DDH_dom"/>
</dbReference>
<protein>
    <submittedName>
        <fullName evidence="3">NanoRNase (Oligoribonuclease), 3',5'-bisphosphate nucleotidase</fullName>
        <ecNumber evidence="3">3.1.-.-</ecNumber>
        <ecNumber evidence="3">3.1.3.7</ecNumber>
    </submittedName>
</protein>
<dbReference type="Gene3D" id="3.90.1640.10">
    <property type="entry name" value="inorganic pyrophosphatase (n-terminal core)"/>
    <property type="match status" value="1"/>
</dbReference>
<dbReference type="EC" id="3.1.-.-" evidence="3"/>
<keyword evidence="3" id="KW-0378">Hydrolase</keyword>
<gene>
    <name evidence="3" type="primary">nrnA</name>
    <name evidence="3" type="ORF">BTBSAS_10194</name>
</gene>
<dbReference type="AlphaFoldDB" id="A0A2X0QQ47"/>
<dbReference type="GO" id="GO:0003676">
    <property type="term" value="F:nucleic acid binding"/>
    <property type="evidence" value="ECO:0007669"/>
    <property type="project" value="InterPro"/>
</dbReference>
<evidence type="ECO:0000313" key="3">
    <source>
        <dbReference type="EMBL" id="SPP25952.1"/>
    </source>
</evidence>
<dbReference type="GO" id="GO:0008441">
    <property type="term" value="F:3'(2'),5'-bisphosphate nucleotidase activity"/>
    <property type="evidence" value="ECO:0007669"/>
    <property type="project" value="UniProtKB-EC"/>
</dbReference>
<dbReference type="InterPro" id="IPR038763">
    <property type="entry name" value="DHH_sf"/>
</dbReference>
<reference evidence="4" key="1">
    <citation type="submission" date="2018-04" db="EMBL/GenBank/DDBJ databases">
        <authorList>
            <person name="Illikoud N."/>
        </authorList>
    </citation>
    <scope>NUCLEOTIDE SEQUENCE [LARGE SCALE GENOMIC DNA]</scope>
</reference>
<proteinExistence type="predicted"/>
<accession>A0A2X0QQ47</accession>
<sequence>MMKQQILDKIKEYETIIIHRHVGPDPDAYGSQCGLANIITESFPNKKVYRVGKHEESLRFLSDLDEIDDSIYEGSLVIVVDTANSPRIDDKRFDKGAELIKIDHHPNNDPYGDIVWVDTTASSTSEMICEFQETFAEELTLTAVAARLLFTGIVGDTGRFMFPNTTSRTFAYVSKLTAYEFDRPAIFNTMYKKDARVLHFNGYVLQNFKMSEKGMIHLKITPDLLTEFNVTSNEAAMLINTVAQVEGVKVWVFFVEEPERIRVRIRSKEIVINDIAADYNGGGHPLASGATVYSWEEADRLIADLENACK</sequence>
<dbReference type="InterPro" id="IPR003156">
    <property type="entry name" value="DHHA1_dom"/>
</dbReference>
<dbReference type="Pfam" id="PF02272">
    <property type="entry name" value="DHHA1"/>
    <property type="match status" value="1"/>
</dbReference>
<dbReference type="PANTHER" id="PTHR47618:SF1">
    <property type="entry name" value="BIFUNCTIONAL OLIGORIBONUCLEASE AND PAP PHOSPHATASE NRNA"/>
    <property type="match status" value="1"/>
</dbReference>
<feature type="domain" description="DDH" evidence="1">
    <location>
        <begin position="16"/>
        <end position="153"/>
    </location>
</feature>
<organism evidence="3 4">
    <name type="scientific">Brochothrix thermosphacta</name>
    <name type="common">Microbacterium thermosphactum</name>
    <dbReference type="NCBI Taxonomy" id="2756"/>
    <lineage>
        <taxon>Bacteria</taxon>
        <taxon>Bacillati</taxon>
        <taxon>Bacillota</taxon>
        <taxon>Bacilli</taxon>
        <taxon>Bacillales</taxon>
        <taxon>Listeriaceae</taxon>
        <taxon>Brochothrix</taxon>
    </lineage>
</organism>
<dbReference type="Proteomes" id="UP000270190">
    <property type="component" value="Unassembled WGS sequence"/>
</dbReference>
<feature type="domain" description="DHHA1" evidence="2">
    <location>
        <begin position="227"/>
        <end position="309"/>
    </location>
</feature>
<dbReference type="SUPFAM" id="SSF64182">
    <property type="entry name" value="DHH phosphoesterases"/>
    <property type="match status" value="1"/>
</dbReference>
<dbReference type="EC" id="3.1.3.7" evidence="3"/>
<dbReference type="Pfam" id="PF01368">
    <property type="entry name" value="DHH"/>
    <property type="match status" value="1"/>
</dbReference>
<dbReference type="EMBL" id="OUNC01000001">
    <property type="protein sequence ID" value="SPP25952.1"/>
    <property type="molecule type" value="Genomic_DNA"/>
</dbReference>